<reference evidence="1 2" key="1">
    <citation type="submission" date="2021-06" db="EMBL/GenBank/DDBJ databases">
        <authorList>
            <person name="Sun Q."/>
            <person name="Li D."/>
        </authorList>
    </citation>
    <scope>NUCLEOTIDE SEQUENCE [LARGE SCALE GENOMIC DNA]</scope>
    <source>
        <strain evidence="1 2">MSJ-5</strain>
    </source>
</reference>
<evidence type="ECO:0000313" key="1">
    <source>
        <dbReference type="EMBL" id="MBU5677986.1"/>
    </source>
</evidence>
<protein>
    <submittedName>
        <fullName evidence="1">Uncharacterized protein</fullName>
    </submittedName>
</protein>
<keyword evidence="2" id="KW-1185">Reference proteome</keyword>
<dbReference type="Proteomes" id="UP000779508">
    <property type="component" value="Unassembled WGS sequence"/>
</dbReference>
<dbReference type="RefSeq" id="WP_216419146.1">
    <property type="nucleotide sequence ID" value="NZ_JAHLQK010000006.1"/>
</dbReference>
<gene>
    <name evidence="1" type="ORF">KQI88_16325</name>
</gene>
<organism evidence="1 2">
    <name type="scientific">Alkaliphilus flagellatus</name>
    <dbReference type="NCBI Taxonomy" id="2841507"/>
    <lineage>
        <taxon>Bacteria</taxon>
        <taxon>Bacillati</taxon>
        <taxon>Bacillota</taxon>
        <taxon>Clostridia</taxon>
        <taxon>Peptostreptococcales</taxon>
        <taxon>Natronincolaceae</taxon>
        <taxon>Alkaliphilus</taxon>
    </lineage>
</organism>
<accession>A0ABS6G9F3</accession>
<proteinExistence type="predicted"/>
<comment type="caution">
    <text evidence="1">The sequence shown here is derived from an EMBL/GenBank/DDBJ whole genome shotgun (WGS) entry which is preliminary data.</text>
</comment>
<sequence>MAKGPTISITVKGLETKEDREYFSKKCAEFWMEIISKKISELPISHESKVEFAKEIVDEIHKKSRKI</sequence>
<name>A0ABS6G9F3_9FIRM</name>
<evidence type="ECO:0000313" key="2">
    <source>
        <dbReference type="Proteomes" id="UP000779508"/>
    </source>
</evidence>
<dbReference type="EMBL" id="JAHLQK010000006">
    <property type="protein sequence ID" value="MBU5677986.1"/>
    <property type="molecule type" value="Genomic_DNA"/>
</dbReference>